<name>A0A1H3XUM8_9BACT</name>
<dbReference type="RefSeq" id="WP_091395748.1">
    <property type="nucleotide sequence ID" value="NZ_FNQY01000006.1"/>
</dbReference>
<protein>
    <recommendedName>
        <fullName evidence="3">HEAT repeat-containing protein</fullName>
    </recommendedName>
</protein>
<evidence type="ECO:0000313" key="2">
    <source>
        <dbReference type="Proteomes" id="UP000199041"/>
    </source>
</evidence>
<keyword evidence="2" id="KW-1185">Reference proteome</keyword>
<dbReference type="STRING" id="551991.SAMN05192529_106136"/>
<dbReference type="EMBL" id="FNQY01000006">
    <property type="protein sequence ID" value="SEA03086.1"/>
    <property type="molecule type" value="Genomic_DNA"/>
</dbReference>
<dbReference type="Proteomes" id="UP000199041">
    <property type="component" value="Unassembled WGS sequence"/>
</dbReference>
<evidence type="ECO:0008006" key="3">
    <source>
        <dbReference type="Google" id="ProtNLM"/>
    </source>
</evidence>
<proteinExistence type="predicted"/>
<gene>
    <name evidence="1" type="ORF">SAMN05192529_106136</name>
</gene>
<accession>A0A1H3XUM8</accession>
<evidence type="ECO:0000313" key="1">
    <source>
        <dbReference type="EMBL" id="SEA03086.1"/>
    </source>
</evidence>
<dbReference type="OrthoDB" id="667893at2"/>
<reference evidence="1 2" key="1">
    <citation type="submission" date="2016-10" db="EMBL/GenBank/DDBJ databases">
        <authorList>
            <person name="de Groot N.N."/>
        </authorList>
    </citation>
    <scope>NUCLEOTIDE SEQUENCE [LARGE SCALE GENOMIC DNA]</scope>
    <source>
        <strain evidence="1 2">Vu-144</strain>
    </source>
</reference>
<dbReference type="AlphaFoldDB" id="A0A1H3XUM8"/>
<dbReference type="InterPro" id="IPR016024">
    <property type="entry name" value="ARM-type_fold"/>
</dbReference>
<organism evidence="1 2">
    <name type="scientific">Arachidicoccus rhizosphaerae</name>
    <dbReference type="NCBI Taxonomy" id="551991"/>
    <lineage>
        <taxon>Bacteria</taxon>
        <taxon>Pseudomonadati</taxon>
        <taxon>Bacteroidota</taxon>
        <taxon>Chitinophagia</taxon>
        <taxon>Chitinophagales</taxon>
        <taxon>Chitinophagaceae</taxon>
        <taxon>Arachidicoccus</taxon>
    </lineage>
</organism>
<sequence length="180" mass="20085">MQIAKTLLAPVHLQKPEMEQLARQVSAEADAFASLLALMGSEEPELAARAAWCFSHAAKLRPDWTREHQKAVVDILEKPALPKGVLRNTLRILRDTQLHPDRFDKLAYHCFNFVEDPAQPVAIRAFALHILGQIGCHIADIRPEVKAIIEYHFAGGAPGLKSSAKAVLRLWRKMEAQSGR</sequence>
<dbReference type="SUPFAM" id="SSF48371">
    <property type="entry name" value="ARM repeat"/>
    <property type="match status" value="1"/>
</dbReference>